<dbReference type="OrthoDB" id="9858907at2"/>
<gene>
    <name evidence="3" type="ORF">EC9_28550</name>
</gene>
<proteinExistence type="predicted"/>
<feature type="region of interest" description="Disordered" evidence="1">
    <location>
        <begin position="94"/>
        <end position="128"/>
    </location>
</feature>
<name>A0A517M1B0_9BACT</name>
<feature type="transmembrane region" description="Helical" evidence="2">
    <location>
        <begin position="21"/>
        <end position="39"/>
    </location>
</feature>
<dbReference type="EMBL" id="CP036261">
    <property type="protein sequence ID" value="QDS88664.1"/>
    <property type="molecule type" value="Genomic_DNA"/>
</dbReference>
<keyword evidence="2" id="KW-1133">Transmembrane helix</keyword>
<dbReference type="AlphaFoldDB" id="A0A517M1B0"/>
<evidence type="ECO:0000256" key="1">
    <source>
        <dbReference type="SAM" id="MobiDB-lite"/>
    </source>
</evidence>
<dbReference type="RefSeq" id="WP_145346040.1">
    <property type="nucleotide sequence ID" value="NZ_CP036261.1"/>
</dbReference>
<dbReference type="Proteomes" id="UP000319557">
    <property type="component" value="Chromosome"/>
</dbReference>
<accession>A0A517M1B0</accession>
<evidence type="ECO:0000256" key="2">
    <source>
        <dbReference type="SAM" id="Phobius"/>
    </source>
</evidence>
<dbReference type="KEGG" id="ruv:EC9_28550"/>
<keyword evidence="2" id="KW-0812">Transmembrane</keyword>
<sequence>MMKQPKTKSPPNQAAAKRNRRILGVVLVVCIVSYSVFVAQKFTQLTSDTDPALSPAATSTVTYSPSKKKSDRERDALLASANEIDRELIEKLERKKAQHQEASTPGAARSAWHKKTEQMEEELKQFSDIPEGSVQDVLKKKIETYNLDKPSL</sequence>
<reference evidence="3 4" key="1">
    <citation type="submission" date="2019-02" db="EMBL/GenBank/DDBJ databases">
        <title>Deep-cultivation of Planctomycetes and their phenomic and genomic characterization uncovers novel biology.</title>
        <authorList>
            <person name="Wiegand S."/>
            <person name="Jogler M."/>
            <person name="Boedeker C."/>
            <person name="Pinto D."/>
            <person name="Vollmers J."/>
            <person name="Rivas-Marin E."/>
            <person name="Kohn T."/>
            <person name="Peeters S.H."/>
            <person name="Heuer A."/>
            <person name="Rast P."/>
            <person name="Oberbeckmann S."/>
            <person name="Bunk B."/>
            <person name="Jeske O."/>
            <person name="Meyerdierks A."/>
            <person name="Storesund J.E."/>
            <person name="Kallscheuer N."/>
            <person name="Luecker S."/>
            <person name="Lage O.M."/>
            <person name="Pohl T."/>
            <person name="Merkel B.J."/>
            <person name="Hornburger P."/>
            <person name="Mueller R.-W."/>
            <person name="Bruemmer F."/>
            <person name="Labrenz M."/>
            <person name="Spormann A.M."/>
            <person name="Op den Camp H."/>
            <person name="Overmann J."/>
            <person name="Amann R."/>
            <person name="Jetten M.S.M."/>
            <person name="Mascher T."/>
            <person name="Medema M.H."/>
            <person name="Devos D.P."/>
            <person name="Kaster A.-K."/>
            <person name="Ovreas L."/>
            <person name="Rohde M."/>
            <person name="Galperin M.Y."/>
            <person name="Jogler C."/>
        </authorList>
    </citation>
    <scope>NUCLEOTIDE SEQUENCE [LARGE SCALE GENOMIC DNA]</scope>
    <source>
        <strain evidence="3 4">EC9</strain>
    </source>
</reference>
<keyword evidence="4" id="KW-1185">Reference proteome</keyword>
<evidence type="ECO:0000313" key="3">
    <source>
        <dbReference type="EMBL" id="QDS88664.1"/>
    </source>
</evidence>
<feature type="compositionally biased region" description="Basic and acidic residues" evidence="1">
    <location>
        <begin position="114"/>
        <end position="125"/>
    </location>
</feature>
<evidence type="ECO:0000313" key="4">
    <source>
        <dbReference type="Proteomes" id="UP000319557"/>
    </source>
</evidence>
<keyword evidence="2" id="KW-0472">Membrane</keyword>
<feature type="region of interest" description="Disordered" evidence="1">
    <location>
        <begin position="48"/>
        <end position="74"/>
    </location>
</feature>
<feature type="compositionally biased region" description="Polar residues" evidence="1">
    <location>
        <begin position="56"/>
        <end position="65"/>
    </location>
</feature>
<organism evidence="3 4">
    <name type="scientific">Rosistilla ulvae</name>
    <dbReference type="NCBI Taxonomy" id="1930277"/>
    <lineage>
        <taxon>Bacteria</taxon>
        <taxon>Pseudomonadati</taxon>
        <taxon>Planctomycetota</taxon>
        <taxon>Planctomycetia</taxon>
        <taxon>Pirellulales</taxon>
        <taxon>Pirellulaceae</taxon>
        <taxon>Rosistilla</taxon>
    </lineage>
</organism>
<protein>
    <submittedName>
        <fullName evidence="3">Uncharacterized protein</fullName>
    </submittedName>
</protein>